<proteinExistence type="predicted"/>
<keyword evidence="2" id="KW-1185">Reference proteome</keyword>
<dbReference type="EMBL" id="JASCZI010060668">
    <property type="protein sequence ID" value="MED6135142.1"/>
    <property type="molecule type" value="Genomic_DNA"/>
</dbReference>
<accession>A0ABU6SFF9</accession>
<gene>
    <name evidence="1" type="ORF">PIB30_043409</name>
</gene>
<dbReference type="Proteomes" id="UP001341840">
    <property type="component" value="Unassembled WGS sequence"/>
</dbReference>
<organism evidence="1 2">
    <name type="scientific">Stylosanthes scabra</name>
    <dbReference type="NCBI Taxonomy" id="79078"/>
    <lineage>
        <taxon>Eukaryota</taxon>
        <taxon>Viridiplantae</taxon>
        <taxon>Streptophyta</taxon>
        <taxon>Embryophyta</taxon>
        <taxon>Tracheophyta</taxon>
        <taxon>Spermatophyta</taxon>
        <taxon>Magnoliopsida</taxon>
        <taxon>eudicotyledons</taxon>
        <taxon>Gunneridae</taxon>
        <taxon>Pentapetalae</taxon>
        <taxon>rosids</taxon>
        <taxon>fabids</taxon>
        <taxon>Fabales</taxon>
        <taxon>Fabaceae</taxon>
        <taxon>Papilionoideae</taxon>
        <taxon>50 kb inversion clade</taxon>
        <taxon>dalbergioids sensu lato</taxon>
        <taxon>Dalbergieae</taxon>
        <taxon>Pterocarpus clade</taxon>
        <taxon>Stylosanthes</taxon>
    </lineage>
</organism>
<evidence type="ECO:0000313" key="2">
    <source>
        <dbReference type="Proteomes" id="UP001341840"/>
    </source>
</evidence>
<sequence length="74" mass="8153">MEGAAFMADVAKNLKRAASLPVRACTSFKDVGCFMEMMAWHFSGLASIPLLVSMNPRNFPASTAKAHFAEFRRI</sequence>
<comment type="caution">
    <text evidence="1">The sequence shown here is derived from an EMBL/GenBank/DDBJ whole genome shotgun (WGS) entry which is preliminary data.</text>
</comment>
<evidence type="ECO:0000313" key="1">
    <source>
        <dbReference type="EMBL" id="MED6135142.1"/>
    </source>
</evidence>
<name>A0ABU6SFF9_9FABA</name>
<protein>
    <submittedName>
        <fullName evidence="1">Uncharacterized protein</fullName>
    </submittedName>
</protein>
<reference evidence="1 2" key="1">
    <citation type="journal article" date="2023" name="Plants (Basel)">
        <title>Bridging the Gap: Combining Genomics and Transcriptomics Approaches to Understand Stylosanthes scabra, an Orphan Legume from the Brazilian Caatinga.</title>
        <authorList>
            <person name="Ferreira-Neto J.R.C."/>
            <person name="da Silva M.D."/>
            <person name="Binneck E."/>
            <person name="de Melo N.F."/>
            <person name="da Silva R.H."/>
            <person name="de Melo A.L.T.M."/>
            <person name="Pandolfi V."/>
            <person name="Bustamante F.O."/>
            <person name="Brasileiro-Vidal A.C."/>
            <person name="Benko-Iseppon A.M."/>
        </authorList>
    </citation>
    <scope>NUCLEOTIDE SEQUENCE [LARGE SCALE GENOMIC DNA]</scope>
    <source>
        <tissue evidence="1">Leaves</tissue>
    </source>
</reference>